<comment type="similarity">
    <text evidence="2">Belongs to the ELP6 family.</text>
</comment>
<dbReference type="AlphaFoldDB" id="A0A2B7XT46"/>
<protein>
    <recommendedName>
        <fullName evidence="6">Elongator complex protein 6</fullName>
    </recommendedName>
</protein>
<sequence>MPPPTAPILAPYTASPFPAHSLTLITSVLGATSNWLVLRILCDALSSGSGVGDEFGGVGGVRGRRVVFMSFLRGWEFWRGEGRRVGLDLSRLSNEGSFTFIDGVSELFLPAQSTGEAPSLSGVSTSSTLPIRGPAQPARGPVSATRARVPATQQRSGSSSSSSNSSNAKKLQWSTKVGLDALVREVASAIDDVSGNTASDERPVDSETLLVIDQPDLLLAATGPGMGVGAVEMGEFVMGLREADGLTFCEKRVHSTVVTLAADSPLIHTALAESAQQQPTPLEKEHASLVVGMAHQARMVMQLRGLDTGVARDVSGVLRISKGGGYIPATGNGDKRDDYGQVAGLEEKEVLYFVQGDGAVRVFGRGE</sequence>
<evidence type="ECO:0008006" key="6">
    <source>
        <dbReference type="Google" id="ProtNLM"/>
    </source>
</evidence>
<name>A0A2B7XT46_9EURO</name>
<dbReference type="STRING" id="1447875.A0A2B7XT46"/>
<dbReference type="InterPro" id="IPR018627">
    <property type="entry name" value="ELP6"/>
</dbReference>
<feature type="compositionally biased region" description="Low complexity" evidence="3">
    <location>
        <begin position="156"/>
        <end position="167"/>
    </location>
</feature>
<evidence type="ECO:0000313" key="5">
    <source>
        <dbReference type="Proteomes" id="UP000223968"/>
    </source>
</evidence>
<organism evidence="4 5">
    <name type="scientific">Helicocarpus griseus UAMH5409</name>
    <dbReference type="NCBI Taxonomy" id="1447875"/>
    <lineage>
        <taxon>Eukaryota</taxon>
        <taxon>Fungi</taxon>
        <taxon>Dikarya</taxon>
        <taxon>Ascomycota</taxon>
        <taxon>Pezizomycotina</taxon>
        <taxon>Eurotiomycetes</taxon>
        <taxon>Eurotiomycetidae</taxon>
        <taxon>Onygenales</taxon>
        <taxon>Ajellomycetaceae</taxon>
        <taxon>Helicocarpus</taxon>
    </lineage>
</organism>
<dbReference type="UniPathway" id="UPA00988"/>
<evidence type="ECO:0000313" key="4">
    <source>
        <dbReference type="EMBL" id="PGH12160.1"/>
    </source>
</evidence>
<comment type="pathway">
    <text evidence="1">tRNA modification; 5-methoxycarbonylmethyl-2-thiouridine-tRNA biosynthesis.</text>
</comment>
<dbReference type="OrthoDB" id="9995306at2759"/>
<dbReference type="GO" id="GO:0002098">
    <property type="term" value="P:tRNA wobble uridine modification"/>
    <property type="evidence" value="ECO:0007669"/>
    <property type="project" value="InterPro"/>
</dbReference>
<dbReference type="Pfam" id="PF09807">
    <property type="entry name" value="ELP6"/>
    <property type="match status" value="1"/>
</dbReference>
<dbReference type="InterPro" id="IPR027417">
    <property type="entry name" value="P-loop_NTPase"/>
</dbReference>
<dbReference type="Gene3D" id="3.40.50.300">
    <property type="entry name" value="P-loop containing nucleotide triphosphate hydrolases"/>
    <property type="match status" value="1"/>
</dbReference>
<dbReference type="EMBL" id="PDNB01000062">
    <property type="protein sequence ID" value="PGH12160.1"/>
    <property type="molecule type" value="Genomic_DNA"/>
</dbReference>
<reference evidence="4 5" key="1">
    <citation type="submission" date="2017-10" db="EMBL/GenBank/DDBJ databases">
        <title>Comparative genomics in systemic dimorphic fungi from Ajellomycetaceae.</title>
        <authorList>
            <person name="Munoz J.F."/>
            <person name="Mcewen J.G."/>
            <person name="Clay O.K."/>
            <person name="Cuomo C.A."/>
        </authorList>
    </citation>
    <scope>NUCLEOTIDE SEQUENCE [LARGE SCALE GENOMIC DNA]</scope>
    <source>
        <strain evidence="4 5">UAMH5409</strain>
    </source>
</reference>
<dbReference type="CDD" id="cd19495">
    <property type="entry name" value="Elp6"/>
    <property type="match status" value="1"/>
</dbReference>
<evidence type="ECO:0000256" key="3">
    <source>
        <dbReference type="SAM" id="MobiDB-lite"/>
    </source>
</evidence>
<dbReference type="PANTHER" id="PTHR16184:SF6">
    <property type="entry name" value="ELONGATOR COMPLEX PROTEIN 6"/>
    <property type="match status" value="1"/>
</dbReference>
<evidence type="ECO:0000256" key="2">
    <source>
        <dbReference type="ARBA" id="ARBA00008837"/>
    </source>
</evidence>
<accession>A0A2B7XT46</accession>
<evidence type="ECO:0000256" key="1">
    <source>
        <dbReference type="ARBA" id="ARBA00005043"/>
    </source>
</evidence>
<dbReference type="GO" id="GO:0033588">
    <property type="term" value="C:elongator holoenzyme complex"/>
    <property type="evidence" value="ECO:0007669"/>
    <property type="project" value="InterPro"/>
</dbReference>
<dbReference type="PANTHER" id="PTHR16184">
    <property type="entry name" value="ELONGATOR COMPLEX PROTEIN 6"/>
    <property type="match status" value="1"/>
</dbReference>
<feature type="region of interest" description="Disordered" evidence="3">
    <location>
        <begin position="117"/>
        <end position="169"/>
    </location>
</feature>
<proteinExistence type="inferred from homology"/>
<feature type="compositionally biased region" description="Polar residues" evidence="3">
    <location>
        <begin position="117"/>
        <end position="129"/>
    </location>
</feature>
<keyword evidence="5" id="KW-1185">Reference proteome</keyword>
<gene>
    <name evidence="4" type="ORF">AJ79_04454</name>
</gene>
<comment type="caution">
    <text evidence="4">The sequence shown here is derived from an EMBL/GenBank/DDBJ whole genome shotgun (WGS) entry which is preliminary data.</text>
</comment>
<dbReference type="Proteomes" id="UP000223968">
    <property type="component" value="Unassembled WGS sequence"/>
</dbReference>